<dbReference type="AlphaFoldDB" id="A0A0F8ZDB7"/>
<reference evidence="1" key="1">
    <citation type="journal article" date="2015" name="Nature">
        <title>Complex archaea that bridge the gap between prokaryotes and eukaryotes.</title>
        <authorList>
            <person name="Spang A."/>
            <person name="Saw J.H."/>
            <person name="Jorgensen S.L."/>
            <person name="Zaremba-Niedzwiedzka K."/>
            <person name="Martijn J."/>
            <person name="Lind A.E."/>
            <person name="van Eijk R."/>
            <person name="Schleper C."/>
            <person name="Guy L."/>
            <person name="Ettema T.J."/>
        </authorList>
    </citation>
    <scope>NUCLEOTIDE SEQUENCE</scope>
</reference>
<protein>
    <submittedName>
        <fullName evidence="1">Uncharacterized protein</fullName>
    </submittedName>
</protein>
<proteinExistence type="predicted"/>
<sequence>MTHAEAFGRIMSGEASEWVPNYESGAWGQTIQRWLDEGMPEEKVYLGDWKEGQPFFQIDGRSFARLNIGMIPGFEQEVLEETDRYLVARHASGIVTKALKAVTVRGTRMSMDTYLSHPVTDRASWKDVKR</sequence>
<feature type="non-terminal residue" evidence="1">
    <location>
        <position position="130"/>
    </location>
</feature>
<gene>
    <name evidence="1" type="ORF">LCGC14_2709380</name>
</gene>
<dbReference type="EMBL" id="LAZR01048496">
    <property type="protein sequence ID" value="KKK91792.1"/>
    <property type="molecule type" value="Genomic_DNA"/>
</dbReference>
<accession>A0A0F8ZDB7</accession>
<name>A0A0F8ZDB7_9ZZZZ</name>
<evidence type="ECO:0000313" key="1">
    <source>
        <dbReference type="EMBL" id="KKK91792.1"/>
    </source>
</evidence>
<organism evidence="1">
    <name type="scientific">marine sediment metagenome</name>
    <dbReference type="NCBI Taxonomy" id="412755"/>
    <lineage>
        <taxon>unclassified sequences</taxon>
        <taxon>metagenomes</taxon>
        <taxon>ecological metagenomes</taxon>
    </lineage>
</organism>
<comment type="caution">
    <text evidence="1">The sequence shown here is derived from an EMBL/GenBank/DDBJ whole genome shotgun (WGS) entry which is preliminary data.</text>
</comment>